<proteinExistence type="predicted"/>
<dbReference type="EMBL" id="OX465080">
    <property type="protein sequence ID" value="CAI9283382.1"/>
    <property type="molecule type" value="Genomic_DNA"/>
</dbReference>
<evidence type="ECO:0000256" key="1">
    <source>
        <dbReference type="SAM" id="MobiDB-lite"/>
    </source>
</evidence>
<keyword evidence="3" id="KW-1185">Reference proteome</keyword>
<protein>
    <submittedName>
        <fullName evidence="2">Uncharacterized protein</fullName>
    </submittedName>
</protein>
<organism evidence="2 3">
    <name type="scientific">Lactuca saligna</name>
    <name type="common">Willowleaf lettuce</name>
    <dbReference type="NCBI Taxonomy" id="75948"/>
    <lineage>
        <taxon>Eukaryota</taxon>
        <taxon>Viridiplantae</taxon>
        <taxon>Streptophyta</taxon>
        <taxon>Embryophyta</taxon>
        <taxon>Tracheophyta</taxon>
        <taxon>Spermatophyta</taxon>
        <taxon>Magnoliopsida</taxon>
        <taxon>eudicotyledons</taxon>
        <taxon>Gunneridae</taxon>
        <taxon>Pentapetalae</taxon>
        <taxon>asterids</taxon>
        <taxon>campanulids</taxon>
        <taxon>Asterales</taxon>
        <taxon>Asteraceae</taxon>
        <taxon>Cichorioideae</taxon>
        <taxon>Cichorieae</taxon>
        <taxon>Lactucinae</taxon>
        <taxon>Lactuca</taxon>
    </lineage>
</organism>
<dbReference type="Proteomes" id="UP001177003">
    <property type="component" value="Chromosome 4"/>
</dbReference>
<name>A0AA35Z0R1_LACSI</name>
<dbReference type="AlphaFoldDB" id="A0AA35Z0R1"/>
<gene>
    <name evidence="2" type="ORF">LSALG_LOCUS22977</name>
</gene>
<sequence>MLEEVRRGGTSDAPNRAYAERPLTSPPIPLLEGVYIPIREEIVVEKEASESLTRIIVHGSLHCSPWRFPFQLPLIPSLQQHMLAVGFQVPSGLSHLLLPGRATVFGSVIPREFETISRDKCGCRNAQTWWLYHGFHIPQYRIG</sequence>
<reference evidence="2" key="1">
    <citation type="submission" date="2023-04" db="EMBL/GenBank/DDBJ databases">
        <authorList>
            <person name="Vijverberg K."/>
            <person name="Xiong W."/>
            <person name="Schranz E."/>
        </authorList>
    </citation>
    <scope>NUCLEOTIDE SEQUENCE</scope>
</reference>
<feature type="region of interest" description="Disordered" evidence="1">
    <location>
        <begin position="1"/>
        <end position="21"/>
    </location>
</feature>
<evidence type="ECO:0000313" key="2">
    <source>
        <dbReference type="EMBL" id="CAI9283382.1"/>
    </source>
</evidence>
<accession>A0AA35Z0R1</accession>
<evidence type="ECO:0000313" key="3">
    <source>
        <dbReference type="Proteomes" id="UP001177003"/>
    </source>
</evidence>